<protein>
    <recommendedName>
        <fullName evidence="4">Secreted protein</fullName>
    </recommendedName>
</protein>
<accession>A0ABN3XX87</accession>
<proteinExistence type="predicted"/>
<dbReference type="RefSeq" id="WP_344893078.1">
    <property type="nucleotide sequence ID" value="NZ_BAAAWD010000006.1"/>
</dbReference>
<keyword evidence="3" id="KW-1185">Reference proteome</keyword>
<evidence type="ECO:0008006" key="4">
    <source>
        <dbReference type="Google" id="ProtNLM"/>
    </source>
</evidence>
<dbReference type="Proteomes" id="UP001499930">
    <property type="component" value="Unassembled WGS sequence"/>
</dbReference>
<organism evidence="2 3">
    <name type="scientific">Streptosporangium longisporum</name>
    <dbReference type="NCBI Taxonomy" id="46187"/>
    <lineage>
        <taxon>Bacteria</taxon>
        <taxon>Bacillati</taxon>
        <taxon>Actinomycetota</taxon>
        <taxon>Actinomycetes</taxon>
        <taxon>Streptosporangiales</taxon>
        <taxon>Streptosporangiaceae</taxon>
        <taxon>Streptosporangium</taxon>
    </lineage>
</organism>
<dbReference type="EMBL" id="BAAAWD010000006">
    <property type="protein sequence ID" value="GAA3003118.1"/>
    <property type="molecule type" value="Genomic_DNA"/>
</dbReference>
<comment type="caution">
    <text evidence="2">The sequence shown here is derived from an EMBL/GenBank/DDBJ whole genome shotgun (WGS) entry which is preliminary data.</text>
</comment>
<sequence>MSTPGLQTNTAVPRVRCGGHRTVTLPVAGLLSLALAVTLSAPAGASVLNTPRDPDPSVSGGLAPAGTVRGEAQRVCRPKSYFSFHHLRPRNFFVPRTRFIDGPGGTMTASVNRQHRVYAEMEVERERVNSVDREELVRQFRNLVNPLVAEEYVVETGHEYTQEVSEGKYGNLWYRVFGYRVGFTAWRRVYNCRVHRVAAGIANIPARVEGWRYWETSHPMYRGRKLSEY</sequence>
<feature type="chain" id="PRO_5045666078" description="Secreted protein" evidence="1">
    <location>
        <begin position="46"/>
        <end position="229"/>
    </location>
</feature>
<name>A0ABN3XX87_9ACTN</name>
<gene>
    <name evidence="2" type="ORF">GCM10017559_25610</name>
</gene>
<evidence type="ECO:0000313" key="2">
    <source>
        <dbReference type="EMBL" id="GAA3003118.1"/>
    </source>
</evidence>
<keyword evidence="1" id="KW-0732">Signal</keyword>
<reference evidence="2 3" key="1">
    <citation type="journal article" date="2019" name="Int. J. Syst. Evol. Microbiol.">
        <title>The Global Catalogue of Microorganisms (GCM) 10K type strain sequencing project: providing services to taxonomists for standard genome sequencing and annotation.</title>
        <authorList>
            <consortium name="The Broad Institute Genomics Platform"/>
            <consortium name="The Broad Institute Genome Sequencing Center for Infectious Disease"/>
            <person name="Wu L."/>
            <person name="Ma J."/>
        </authorList>
    </citation>
    <scope>NUCLEOTIDE SEQUENCE [LARGE SCALE GENOMIC DNA]</scope>
    <source>
        <strain evidence="2 3">JCM 3106</strain>
    </source>
</reference>
<evidence type="ECO:0000256" key="1">
    <source>
        <dbReference type="SAM" id="SignalP"/>
    </source>
</evidence>
<evidence type="ECO:0000313" key="3">
    <source>
        <dbReference type="Proteomes" id="UP001499930"/>
    </source>
</evidence>
<feature type="signal peptide" evidence="1">
    <location>
        <begin position="1"/>
        <end position="45"/>
    </location>
</feature>